<dbReference type="InterPro" id="IPR000719">
    <property type="entry name" value="Prot_kinase_dom"/>
</dbReference>
<dbReference type="Gene3D" id="1.10.510.10">
    <property type="entry name" value="Transferase(Phosphotransferase) domain 1"/>
    <property type="match status" value="1"/>
</dbReference>
<evidence type="ECO:0000313" key="5">
    <source>
        <dbReference type="EMBL" id="KAL3666069.1"/>
    </source>
</evidence>
<dbReference type="Proteomes" id="UP001632037">
    <property type="component" value="Unassembled WGS sequence"/>
</dbReference>
<feature type="chain" id="PRO_5044875483" description="Protein kinase domain-containing protein" evidence="3">
    <location>
        <begin position="19"/>
        <end position="639"/>
    </location>
</feature>
<protein>
    <recommendedName>
        <fullName evidence="4">Protein kinase domain-containing protein</fullName>
    </recommendedName>
</protein>
<keyword evidence="2" id="KW-0812">Transmembrane</keyword>
<feature type="signal peptide" evidence="3">
    <location>
        <begin position="1"/>
        <end position="18"/>
    </location>
</feature>
<accession>A0ABD3FKG8</accession>
<feature type="domain" description="Protein kinase" evidence="4">
    <location>
        <begin position="358"/>
        <end position="622"/>
    </location>
</feature>
<gene>
    <name evidence="5" type="ORF">V7S43_008860</name>
</gene>
<dbReference type="Gene3D" id="3.30.200.20">
    <property type="entry name" value="Phosphorylase Kinase, domain 1"/>
    <property type="match status" value="1"/>
</dbReference>
<feature type="transmembrane region" description="Helical" evidence="2">
    <location>
        <begin position="281"/>
        <end position="305"/>
    </location>
</feature>
<dbReference type="SUPFAM" id="SSF56112">
    <property type="entry name" value="Protein kinase-like (PK-like)"/>
    <property type="match status" value="1"/>
</dbReference>
<evidence type="ECO:0000256" key="1">
    <source>
        <dbReference type="SAM" id="MobiDB-lite"/>
    </source>
</evidence>
<dbReference type="AlphaFoldDB" id="A0ABD3FKG8"/>
<dbReference type="SMART" id="SM00220">
    <property type="entry name" value="S_TKc"/>
    <property type="match status" value="1"/>
</dbReference>
<keyword evidence="2" id="KW-0472">Membrane</keyword>
<dbReference type="InterPro" id="IPR011009">
    <property type="entry name" value="Kinase-like_dom_sf"/>
</dbReference>
<feature type="region of interest" description="Disordered" evidence="1">
    <location>
        <begin position="177"/>
        <end position="275"/>
    </location>
</feature>
<dbReference type="PROSITE" id="PS50011">
    <property type="entry name" value="PROTEIN_KINASE_DOM"/>
    <property type="match status" value="1"/>
</dbReference>
<reference evidence="5 6" key="1">
    <citation type="submission" date="2024-09" db="EMBL/GenBank/DDBJ databases">
        <title>Genome sequencing and assembly of Phytophthora oleae, isolate VK10A, causative agent of rot of olive drupes.</title>
        <authorList>
            <person name="Conti Taguali S."/>
            <person name="Riolo M."/>
            <person name="La Spada F."/>
            <person name="Cacciola S.O."/>
            <person name="Dionisio G."/>
        </authorList>
    </citation>
    <scope>NUCLEOTIDE SEQUENCE [LARGE SCALE GENOMIC DNA]</scope>
    <source>
        <strain evidence="5 6">VK10A</strain>
    </source>
</reference>
<evidence type="ECO:0000313" key="6">
    <source>
        <dbReference type="Proteomes" id="UP001632037"/>
    </source>
</evidence>
<feature type="compositionally biased region" description="Low complexity" evidence="1">
    <location>
        <begin position="193"/>
        <end position="275"/>
    </location>
</feature>
<feature type="compositionally biased region" description="Polar residues" evidence="1">
    <location>
        <begin position="180"/>
        <end position="192"/>
    </location>
</feature>
<dbReference type="PANTHER" id="PTHR44329">
    <property type="entry name" value="SERINE/THREONINE-PROTEIN KINASE TNNI3K-RELATED"/>
    <property type="match status" value="1"/>
</dbReference>
<keyword evidence="2" id="KW-1133">Transmembrane helix</keyword>
<organism evidence="5 6">
    <name type="scientific">Phytophthora oleae</name>
    <dbReference type="NCBI Taxonomy" id="2107226"/>
    <lineage>
        <taxon>Eukaryota</taxon>
        <taxon>Sar</taxon>
        <taxon>Stramenopiles</taxon>
        <taxon>Oomycota</taxon>
        <taxon>Peronosporomycetes</taxon>
        <taxon>Peronosporales</taxon>
        <taxon>Peronosporaceae</taxon>
        <taxon>Phytophthora</taxon>
    </lineage>
</organism>
<evidence type="ECO:0000259" key="4">
    <source>
        <dbReference type="PROSITE" id="PS50011"/>
    </source>
</evidence>
<dbReference type="InterPro" id="IPR008271">
    <property type="entry name" value="Ser/Thr_kinase_AS"/>
</dbReference>
<proteinExistence type="predicted"/>
<comment type="caution">
    <text evidence="5">The sequence shown here is derived from an EMBL/GenBank/DDBJ whole genome shotgun (WGS) entry which is preliminary data.</text>
</comment>
<evidence type="ECO:0000256" key="3">
    <source>
        <dbReference type="SAM" id="SignalP"/>
    </source>
</evidence>
<dbReference type="Pfam" id="PF00069">
    <property type="entry name" value="Pkinase"/>
    <property type="match status" value="1"/>
</dbReference>
<keyword evidence="6" id="KW-1185">Reference proteome</keyword>
<evidence type="ECO:0000256" key="2">
    <source>
        <dbReference type="SAM" id="Phobius"/>
    </source>
</evidence>
<dbReference type="EMBL" id="JBIMZQ010000018">
    <property type="protein sequence ID" value="KAL3666069.1"/>
    <property type="molecule type" value="Genomic_DNA"/>
</dbReference>
<name>A0ABD3FKG8_9STRA</name>
<dbReference type="PROSITE" id="PS00108">
    <property type="entry name" value="PROTEIN_KINASE_ST"/>
    <property type="match status" value="1"/>
</dbReference>
<dbReference type="PANTHER" id="PTHR44329:SF214">
    <property type="entry name" value="PROTEIN KINASE DOMAIN-CONTAINING PROTEIN"/>
    <property type="match status" value="1"/>
</dbReference>
<sequence length="639" mass="68977">MRRLLALLLGASLSATSATTYSVTSYYAEAARKGSPYFVLVQESPECAAEMRAVGDDTESTLVECSSDFIGSVQKQFDGSSYILQVQFDNDDCTKFSSGMGVPVSDKCEGSLELSFTNSSIASLQDGSASIQWFDQPSCLETLRLRTDSADEKTLKTHSCDGNWRKWYSSRDARRLTVARDSSSDGNSPTVGSATTRPTTTPTATTSTPSATTTSAPSATTTSAPSTSTSEASTSSGSSINPSSNSNSETVSSGSTNTASSSLNDQGSSTGSAFTQSSSGISIGVIIGIAVGCVVIIACVLLVCCRRRQEKDSTQHQDTTTMQYTEVTSPRGKTISRGQTGLWDDDIITAKRISRDEIQIRDLISRGGFGEVYAGVFHNQPVAVKMLLPANRAEIKNVNEFLAEAKMAAVMDHPRITSLVGVAWNALSDLCVVFEYMDGGDLRTLLNKYERSGHPVGIDVQKATIAMHVCHALTYLHSLMPYVIHRDLKSRNVLLSRNMEANLTDFGISRERLDATMTAGVGTSLWMAPEVMMGERYDDKADIFSLGVVLSELDVHTVPYANVKQTMSDAVLLHQIVVGKVHVAFSQYSPQEFWELGHACTSVDPRDRPTAAEALYRLQVILSNLESKQVGNTRGSYAF</sequence>
<keyword evidence="3" id="KW-0732">Signal</keyword>
<dbReference type="InterPro" id="IPR051681">
    <property type="entry name" value="Ser/Thr_Kinases-Pseudokinases"/>
</dbReference>